<protein>
    <submittedName>
        <fullName evidence="1">Uncharacterized protein</fullName>
    </submittedName>
</protein>
<reference evidence="1" key="2">
    <citation type="submission" date="2022-01" db="EMBL/GenBank/DDBJ databases">
        <authorList>
            <person name="Yamashiro T."/>
            <person name="Shiraishi A."/>
            <person name="Satake H."/>
            <person name="Nakayama K."/>
        </authorList>
    </citation>
    <scope>NUCLEOTIDE SEQUENCE</scope>
</reference>
<keyword evidence="2" id="KW-1185">Reference proteome</keyword>
<dbReference type="EMBL" id="BQNB010009343">
    <property type="protein sequence ID" value="GJS62192.1"/>
    <property type="molecule type" value="Genomic_DNA"/>
</dbReference>
<sequence length="71" mass="8301">MIVLRLANPLSEPEQSVAARRVHLDIQTFHNFLLLMPRLVLQELFTISNSHDVRAEVEEDDQSRASFLKWQ</sequence>
<name>A0ABQ4XAA5_9ASTR</name>
<accession>A0ABQ4XAA5</accession>
<proteinExistence type="predicted"/>
<dbReference type="Proteomes" id="UP001151760">
    <property type="component" value="Unassembled WGS sequence"/>
</dbReference>
<comment type="caution">
    <text evidence="1">The sequence shown here is derived from an EMBL/GenBank/DDBJ whole genome shotgun (WGS) entry which is preliminary data.</text>
</comment>
<gene>
    <name evidence="1" type="ORF">Tco_0656976</name>
</gene>
<organism evidence="1 2">
    <name type="scientific">Tanacetum coccineum</name>
    <dbReference type="NCBI Taxonomy" id="301880"/>
    <lineage>
        <taxon>Eukaryota</taxon>
        <taxon>Viridiplantae</taxon>
        <taxon>Streptophyta</taxon>
        <taxon>Embryophyta</taxon>
        <taxon>Tracheophyta</taxon>
        <taxon>Spermatophyta</taxon>
        <taxon>Magnoliopsida</taxon>
        <taxon>eudicotyledons</taxon>
        <taxon>Gunneridae</taxon>
        <taxon>Pentapetalae</taxon>
        <taxon>asterids</taxon>
        <taxon>campanulids</taxon>
        <taxon>Asterales</taxon>
        <taxon>Asteraceae</taxon>
        <taxon>Asteroideae</taxon>
        <taxon>Anthemideae</taxon>
        <taxon>Anthemidinae</taxon>
        <taxon>Tanacetum</taxon>
    </lineage>
</organism>
<evidence type="ECO:0000313" key="1">
    <source>
        <dbReference type="EMBL" id="GJS62192.1"/>
    </source>
</evidence>
<evidence type="ECO:0000313" key="2">
    <source>
        <dbReference type="Proteomes" id="UP001151760"/>
    </source>
</evidence>
<reference evidence="1" key="1">
    <citation type="journal article" date="2022" name="Int. J. Mol. Sci.">
        <title>Draft Genome of Tanacetum Coccineum: Genomic Comparison of Closely Related Tanacetum-Family Plants.</title>
        <authorList>
            <person name="Yamashiro T."/>
            <person name="Shiraishi A."/>
            <person name="Nakayama K."/>
            <person name="Satake H."/>
        </authorList>
    </citation>
    <scope>NUCLEOTIDE SEQUENCE</scope>
</reference>